<dbReference type="SUPFAM" id="SSF56235">
    <property type="entry name" value="N-terminal nucleophile aminohydrolases (Ntn hydrolases)"/>
    <property type="match status" value="1"/>
</dbReference>
<evidence type="ECO:0000259" key="3">
    <source>
        <dbReference type="Pfam" id="PF02275"/>
    </source>
</evidence>
<comment type="similarity">
    <text evidence="1">Belongs to the peptidase C59 family.</text>
</comment>
<dbReference type="PANTHER" id="PTHR35527">
    <property type="entry name" value="CHOLOYLGLYCINE HYDROLASE"/>
    <property type="match status" value="1"/>
</dbReference>
<dbReference type="InterPro" id="IPR029055">
    <property type="entry name" value="Ntn_hydrolases_N"/>
</dbReference>
<evidence type="ECO:0000256" key="1">
    <source>
        <dbReference type="ARBA" id="ARBA00006625"/>
    </source>
</evidence>
<gene>
    <name evidence="4" type="ORF">M998_1994</name>
</gene>
<dbReference type="AlphaFoldDB" id="A0A1B7JUS7"/>
<proteinExistence type="inferred from homology"/>
<accession>A0A1B7JUS7</accession>
<dbReference type="EC" id="3.5.1.24" evidence="4"/>
<dbReference type="InterPro" id="IPR029132">
    <property type="entry name" value="CBAH/NAAA_C"/>
</dbReference>
<comment type="caution">
    <text evidence="4">The sequence shown here is derived from an EMBL/GenBank/DDBJ whole genome shotgun (WGS) entry which is preliminary data.</text>
</comment>
<evidence type="ECO:0000313" key="4">
    <source>
        <dbReference type="EMBL" id="OAT51648.1"/>
    </source>
</evidence>
<evidence type="ECO:0000256" key="2">
    <source>
        <dbReference type="ARBA" id="ARBA00022801"/>
    </source>
</evidence>
<dbReference type="Gene3D" id="3.60.60.10">
    <property type="entry name" value="Penicillin V Acylase, Chain A"/>
    <property type="match status" value="1"/>
</dbReference>
<dbReference type="Pfam" id="PF02275">
    <property type="entry name" value="CBAH"/>
    <property type="match status" value="1"/>
</dbReference>
<protein>
    <submittedName>
        <fullName evidence="4">Choloylglycine hydrolase</fullName>
        <ecNumber evidence="4">3.5.1.24</ecNumber>
    </submittedName>
</protein>
<dbReference type="GO" id="GO:0045302">
    <property type="term" value="F:choloylglycine hydrolase activity"/>
    <property type="evidence" value="ECO:0007669"/>
    <property type="project" value="UniProtKB-EC"/>
</dbReference>
<dbReference type="Proteomes" id="UP000078224">
    <property type="component" value="Unassembled WGS sequence"/>
</dbReference>
<sequence length="354" mass="39472">MLKNSTNNRIFACTTLAITDKENNIYHGRTLEFSSDEPASILSYYPKNHIFQRQAPNGSLGLKYKVKYPFIAITSAVSFNGAKDVLQGVNSGGLSFSLNMITDSELAPLSPLKYSKAVPIASIGEWALSQYATIAELKKAIPKTAFWSQKLLLLRGMPSPFHYAFYDKTGACIVVEVSGGKLHIYDNPTRCMTNGPEFPWHLTNLNNYTQLTNVDVSSSTLGNIKVSQPDSGIALAAVPNADTSVGRFVRAVYYSTYYHQVIDPDVQLIELAHVMNKFDRPKNASVDPMLGEDEVFKLYLTEFSVWTVLTDLQRGILYFRGYNNLNYQKFTLEGFKNEKAPVFIQVNLPDVSGI</sequence>
<dbReference type="OrthoDB" id="9794717at2"/>
<dbReference type="PATRIC" id="fig|1354272.4.peg.2021"/>
<dbReference type="EMBL" id="LXEW01000030">
    <property type="protein sequence ID" value="OAT51648.1"/>
    <property type="molecule type" value="Genomic_DNA"/>
</dbReference>
<name>A0A1B7JUS7_9GAMM</name>
<feature type="domain" description="Choloylglycine hydrolase/NAAA C-terminal" evidence="3">
    <location>
        <begin position="13"/>
        <end position="332"/>
    </location>
</feature>
<keyword evidence="5" id="KW-1185">Reference proteome</keyword>
<evidence type="ECO:0000313" key="5">
    <source>
        <dbReference type="Proteomes" id="UP000078224"/>
    </source>
</evidence>
<organism evidence="4 5">
    <name type="scientific">Providencia heimbachae ATCC 35613</name>
    <dbReference type="NCBI Taxonomy" id="1354272"/>
    <lineage>
        <taxon>Bacteria</taxon>
        <taxon>Pseudomonadati</taxon>
        <taxon>Pseudomonadota</taxon>
        <taxon>Gammaproteobacteria</taxon>
        <taxon>Enterobacterales</taxon>
        <taxon>Morganellaceae</taxon>
        <taxon>Providencia</taxon>
    </lineage>
</organism>
<dbReference type="PANTHER" id="PTHR35527:SF2">
    <property type="entry name" value="HYDROLASE"/>
    <property type="match status" value="1"/>
</dbReference>
<dbReference type="RefSeq" id="WP_068438234.1">
    <property type="nucleotide sequence ID" value="NZ_LXEW01000030.1"/>
</dbReference>
<reference evidence="4 5" key="1">
    <citation type="submission" date="2016-04" db="EMBL/GenBank/DDBJ databases">
        <title>ATOL: Assembling a taxonomically balanced genome-scale reconstruction of the evolutionary history of the Enterobacteriaceae.</title>
        <authorList>
            <person name="Plunkett G.III."/>
            <person name="Neeno-Eckwall E.C."/>
            <person name="Glasner J.D."/>
            <person name="Perna N.T."/>
        </authorList>
    </citation>
    <scope>NUCLEOTIDE SEQUENCE [LARGE SCALE GENOMIC DNA]</scope>
    <source>
        <strain evidence="4 5">ATCC 35613</strain>
    </source>
</reference>
<keyword evidence="2 4" id="KW-0378">Hydrolase</keyword>
<dbReference type="InterPro" id="IPR052193">
    <property type="entry name" value="Peptidase_C59"/>
</dbReference>